<dbReference type="InterPro" id="IPR015422">
    <property type="entry name" value="PyrdxlP-dep_Trfase_small"/>
</dbReference>
<feature type="binding site" evidence="5">
    <location>
        <begin position="223"/>
        <end position="226"/>
    </location>
    <ligand>
        <name>pyridoxal 5'-phosphate</name>
        <dbReference type="ChEBI" id="CHEBI:597326"/>
    </ligand>
</feature>
<evidence type="ECO:0000256" key="5">
    <source>
        <dbReference type="HAMAP-Rule" id="MF_01107"/>
    </source>
</evidence>
<dbReference type="PANTHER" id="PTHR11986:SF79">
    <property type="entry name" value="ACETYLORNITHINE AMINOTRANSFERASE, MITOCHONDRIAL"/>
    <property type="match status" value="1"/>
</dbReference>
<evidence type="ECO:0000256" key="3">
    <source>
        <dbReference type="ARBA" id="ARBA00022679"/>
    </source>
</evidence>
<feature type="binding site" evidence="5">
    <location>
        <position position="280"/>
    </location>
    <ligand>
        <name>N(2)-acetyl-L-ornithine</name>
        <dbReference type="ChEBI" id="CHEBI:57805"/>
    </ligand>
</feature>
<keyword evidence="5" id="KW-0055">Arginine biosynthesis</keyword>
<dbReference type="UniPathway" id="UPA00068">
    <property type="reaction ID" value="UER00109"/>
</dbReference>
<dbReference type="InterPro" id="IPR015424">
    <property type="entry name" value="PyrdxlP-dep_Trfase"/>
</dbReference>
<dbReference type="NCBIfam" id="NF002325">
    <property type="entry name" value="PRK01278.1"/>
    <property type="match status" value="1"/>
</dbReference>
<dbReference type="EC" id="2.6.1.11" evidence="5"/>
<accession>A0A1I3AX33</accession>
<feature type="modified residue" description="N6-(pyridoxal phosphate)lysine" evidence="5">
    <location>
        <position position="252"/>
    </location>
</feature>
<dbReference type="OrthoDB" id="9801052at2"/>
<comment type="miscellaneous">
    <text evidence="5">May also have succinyldiaminopimelate aminotransferase activity, thus carrying out the corresponding step in lysine biosynthesis.</text>
</comment>
<dbReference type="EMBL" id="FOQA01000001">
    <property type="protein sequence ID" value="SFH54584.1"/>
    <property type="molecule type" value="Genomic_DNA"/>
</dbReference>
<dbReference type="GO" id="GO:0042802">
    <property type="term" value="F:identical protein binding"/>
    <property type="evidence" value="ECO:0007669"/>
    <property type="project" value="TreeGrafter"/>
</dbReference>
<keyword evidence="4 5" id="KW-0663">Pyridoxal phosphate</keyword>
<dbReference type="InterPro" id="IPR049704">
    <property type="entry name" value="Aminotrans_3_PPA_site"/>
</dbReference>
<comment type="cofactor">
    <cofactor evidence="5">
        <name>pyridoxal 5'-phosphate</name>
        <dbReference type="ChEBI" id="CHEBI:597326"/>
    </cofactor>
    <text evidence="5">Binds 1 pyridoxal phosphate per subunit.</text>
</comment>
<comment type="catalytic activity">
    <reaction evidence="5">
        <text>N(2)-acetyl-L-ornithine + 2-oxoglutarate = N-acetyl-L-glutamate 5-semialdehyde + L-glutamate</text>
        <dbReference type="Rhea" id="RHEA:18049"/>
        <dbReference type="ChEBI" id="CHEBI:16810"/>
        <dbReference type="ChEBI" id="CHEBI:29123"/>
        <dbReference type="ChEBI" id="CHEBI:29985"/>
        <dbReference type="ChEBI" id="CHEBI:57805"/>
        <dbReference type="EC" id="2.6.1.11"/>
    </reaction>
</comment>
<comment type="pathway">
    <text evidence="5">Amino-acid biosynthesis; L-arginine biosynthesis; N(2)-acetyl-L-ornithine from L-glutamate: step 4/4.</text>
</comment>
<dbReference type="GO" id="GO:0030170">
    <property type="term" value="F:pyridoxal phosphate binding"/>
    <property type="evidence" value="ECO:0007669"/>
    <property type="project" value="InterPro"/>
</dbReference>
<evidence type="ECO:0000256" key="2">
    <source>
        <dbReference type="ARBA" id="ARBA00022605"/>
    </source>
</evidence>
<keyword evidence="2 5" id="KW-0028">Amino-acid biosynthesis</keyword>
<gene>
    <name evidence="5" type="primary">argD</name>
    <name evidence="6" type="ORF">SAMN05192551_101454</name>
</gene>
<feature type="binding site" evidence="5">
    <location>
        <position position="281"/>
    </location>
    <ligand>
        <name>pyridoxal 5'-phosphate</name>
        <dbReference type="ChEBI" id="CHEBI:597326"/>
    </ligand>
</feature>
<dbReference type="InterPro" id="IPR015421">
    <property type="entry name" value="PyrdxlP-dep_Trfase_major"/>
</dbReference>
<comment type="similarity">
    <text evidence="5">Belongs to the class-III pyridoxal-phosphate-dependent aminotransferase family. ArgD subfamily.</text>
</comment>
<dbReference type="FunFam" id="3.40.640.10:FF:000004">
    <property type="entry name" value="Acetylornithine aminotransferase"/>
    <property type="match status" value="1"/>
</dbReference>
<dbReference type="RefSeq" id="WP_093369211.1">
    <property type="nucleotide sequence ID" value="NZ_FOQA01000001.1"/>
</dbReference>
<dbReference type="STRING" id="69895.SAMN05192551_101454"/>
<feature type="binding site" evidence="5">
    <location>
        <position position="138"/>
    </location>
    <ligand>
        <name>pyridoxal 5'-phosphate</name>
        <dbReference type="ChEBI" id="CHEBI:597326"/>
    </ligand>
</feature>
<dbReference type="HAMAP" id="MF_01107">
    <property type="entry name" value="ArgD_aminotrans_3"/>
    <property type="match status" value="1"/>
</dbReference>
<keyword evidence="3 5" id="KW-0808">Transferase</keyword>
<evidence type="ECO:0000313" key="6">
    <source>
        <dbReference type="EMBL" id="SFH54584.1"/>
    </source>
</evidence>
<dbReference type="Pfam" id="PF00202">
    <property type="entry name" value="Aminotran_3"/>
    <property type="match status" value="1"/>
</dbReference>
<dbReference type="InterPro" id="IPR005814">
    <property type="entry name" value="Aminotrans_3"/>
</dbReference>
<feature type="binding site" evidence="5">
    <location>
        <begin position="105"/>
        <end position="106"/>
    </location>
    <ligand>
        <name>pyridoxal 5'-phosphate</name>
        <dbReference type="ChEBI" id="CHEBI:597326"/>
    </ligand>
</feature>
<dbReference type="Gene3D" id="3.40.640.10">
    <property type="entry name" value="Type I PLP-dependent aspartate aminotransferase-like (Major domain)"/>
    <property type="match status" value="1"/>
</dbReference>
<sequence length="397" mass="43848">MLKHEFIKASEDVIMNTYKRVPVVFVEGKDCMLIDSEGNKYLDMVGGLAASGMGHSPDFLVEAMMKQAKKLMHVTNYYWNEPQYELAKLLVDNSFGDKVFFCNSGAEANEAALKLARKYGYKMFDTPRYEIVTVSESFHGRTLGTLSATANESYREGYKPLPEGFKQVPFNDLESLENAVSEKTCAIMFEPLQGEGGLTQVSEAFVNKVNELAKKQGILIIVDEIQCGFGRTGSLFAYEQYGIVPDIMSLAKTMAGGFPIGAIVATEKVAGAWNPGDHGTTFGGNPLACAAGAATVKEIINQKIPEKVKEDGMYLSQKLHVLKEKYDFVKQVKGKGLMIGLELDFPGDEIVRKAFDKKLIINCTSGNVLRFLPPMVITKDEIDLFVSTLDQVFQEVN</sequence>
<dbReference type="GO" id="GO:0006526">
    <property type="term" value="P:L-arginine biosynthetic process"/>
    <property type="evidence" value="ECO:0007669"/>
    <property type="project" value="UniProtKB-UniRule"/>
</dbReference>
<dbReference type="GO" id="GO:0005737">
    <property type="term" value="C:cytoplasm"/>
    <property type="evidence" value="ECO:0007669"/>
    <property type="project" value="UniProtKB-SubCell"/>
</dbReference>
<evidence type="ECO:0000256" key="4">
    <source>
        <dbReference type="ARBA" id="ARBA00022898"/>
    </source>
</evidence>
<evidence type="ECO:0000313" key="7">
    <source>
        <dbReference type="Proteomes" id="UP000199287"/>
    </source>
</evidence>
<dbReference type="PANTHER" id="PTHR11986">
    <property type="entry name" value="AMINOTRANSFERASE CLASS III"/>
    <property type="match status" value="1"/>
</dbReference>
<comment type="subcellular location">
    <subcellularLocation>
        <location evidence="5">Cytoplasm</location>
    </subcellularLocation>
</comment>
<feature type="binding site" evidence="5">
    <location>
        <position position="141"/>
    </location>
    <ligand>
        <name>N(2)-acetyl-L-ornithine</name>
        <dbReference type="ChEBI" id="CHEBI:57805"/>
    </ligand>
</feature>
<organism evidence="6 7">
    <name type="scientific">Tindallia magadiensis</name>
    <dbReference type="NCBI Taxonomy" id="69895"/>
    <lineage>
        <taxon>Bacteria</taxon>
        <taxon>Bacillati</taxon>
        <taxon>Bacillota</taxon>
        <taxon>Clostridia</taxon>
        <taxon>Peptostreptococcales</taxon>
        <taxon>Tindalliaceae</taxon>
        <taxon>Tindallia</taxon>
    </lineage>
</organism>
<keyword evidence="1 5" id="KW-0032">Aminotransferase</keyword>
<dbReference type="InterPro" id="IPR050103">
    <property type="entry name" value="Class-III_PLP-dep_AT"/>
</dbReference>
<dbReference type="GO" id="GO:0003992">
    <property type="term" value="F:N2-acetyl-L-ornithine:2-oxoglutarate 5-aminotransferase activity"/>
    <property type="evidence" value="ECO:0007669"/>
    <property type="project" value="UniProtKB-UniRule"/>
</dbReference>
<dbReference type="SUPFAM" id="SSF53383">
    <property type="entry name" value="PLP-dependent transferases"/>
    <property type="match status" value="1"/>
</dbReference>
<keyword evidence="7" id="KW-1185">Reference proteome</keyword>
<comment type="subunit">
    <text evidence="5">Homodimer.</text>
</comment>
<keyword evidence="5" id="KW-0963">Cytoplasm</keyword>
<dbReference type="Gene3D" id="3.90.1150.10">
    <property type="entry name" value="Aspartate Aminotransferase, domain 1"/>
    <property type="match status" value="1"/>
</dbReference>
<name>A0A1I3AX33_9FIRM</name>
<reference evidence="7" key="1">
    <citation type="submission" date="2016-10" db="EMBL/GenBank/DDBJ databases">
        <authorList>
            <person name="Varghese N."/>
            <person name="Submissions S."/>
        </authorList>
    </citation>
    <scope>NUCLEOTIDE SEQUENCE [LARGE SCALE GENOMIC DNA]</scope>
    <source>
        <strain evidence="7">Z-7934</strain>
    </source>
</reference>
<dbReference type="NCBIfam" id="TIGR00707">
    <property type="entry name" value="argD"/>
    <property type="match status" value="1"/>
</dbReference>
<dbReference type="AlphaFoldDB" id="A0A1I3AX33"/>
<dbReference type="Proteomes" id="UP000199287">
    <property type="component" value="Unassembled WGS sequence"/>
</dbReference>
<dbReference type="PROSITE" id="PS00600">
    <property type="entry name" value="AA_TRANSFER_CLASS_3"/>
    <property type="match status" value="1"/>
</dbReference>
<dbReference type="CDD" id="cd00610">
    <property type="entry name" value="OAT_like"/>
    <property type="match status" value="1"/>
</dbReference>
<protein>
    <recommendedName>
        <fullName evidence="5">Acetylornithine aminotransferase</fullName>
        <shortName evidence="5">ACOAT</shortName>
        <ecNumber evidence="5">2.6.1.11</ecNumber>
    </recommendedName>
</protein>
<dbReference type="PIRSF" id="PIRSF000521">
    <property type="entry name" value="Transaminase_4ab_Lys_Orn"/>
    <property type="match status" value="1"/>
</dbReference>
<evidence type="ECO:0000256" key="1">
    <source>
        <dbReference type="ARBA" id="ARBA00022576"/>
    </source>
</evidence>
<proteinExistence type="inferred from homology"/>
<dbReference type="InterPro" id="IPR004636">
    <property type="entry name" value="AcOrn/SuccOrn_fam"/>
</dbReference>